<dbReference type="Proteomes" id="UP000077349">
    <property type="component" value="Unassembled WGS sequence"/>
</dbReference>
<gene>
    <name evidence="2" type="ORF">Amal_03246</name>
</gene>
<keyword evidence="1" id="KW-0812">Transmembrane</keyword>
<accession>A0A177G892</accession>
<keyword evidence="1" id="KW-0472">Membrane</keyword>
<feature type="transmembrane region" description="Helical" evidence="1">
    <location>
        <begin position="122"/>
        <end position="146"/>
    </location>
</feature>
<organism evidence="2 3">
    <name type="scientific">Acetobacter malorum</name>
    <dbReference type="NCBI Taxonomy" id="178901"/>
    <lineage>
        <taxon>Bacteria</taxon>
        <taxon>Pseudomonadati</taxon>
        <taxon>Pseudomonadota</taxon>
        <taxon>Alphaproteobacteria</taxon>
        <taxon>Acetobacterales</taxon>
        <taxon>Acetobacteraceae</taxon>
        <taxon>Acetobacter</taxon>
    </lineage>
</organism>
<keyword evidence="1" id="KW-1133">Transmembrane helix</keyword>
<proteinExistence type="predicted"/>
<evidence type="ECO:0000313" key="2">
    <source>
        <dbReference type="EMBL" id="OAG75585.1"/>
    </source>
</evidence>
<dbReference type="Pfam" id="PF19613">
    <property type="entry name" value="DUF6118"/>
    <property type="match status" value="1"/>
</dbReference>
<sequence length="223" mass="24516">MSETDPAARAFEDLCAEMTVLRRSVEALPQAWRDNRPPDYTEDLARVVKAMNVVGARMKAIEDTPTLKMTPQAYGQGIRQAGLSASQEIQAAFQEAIGEVQGERQKLAHIIGQSRHQDRQNWWLLGVGLACLVVGIGLSPVLAYLLPSSVGTRVASFIVGEKDRWNSGAMMMAVSNPEGWQRVREDSQLVETNRDRIAACQKAASGQEKTQKPCIITVPAQQE</sequence>
<dbReference type="EMBL" id="LVHD01000034">
    <property type="protein sequence ID" value="OAG75585.1"/>
    <property type="molecule type" value="Genomic_DNA"/>
</dbReference>
<protein>
    <submittedName>
        <fullName evidence="2">Uncharacterized protein</fullName>
    </submittedName>
</protein>
<dbReference type="AlphaFoldDB" id="A0A177G892"/>
<evidence type="ECO:0000313" key="3">
    <source>
        <dbReference type="Proteomes" id="UP000077349"/>
    </source>
</evidence>
<dbReference type="InterPro" id="IPR046121">
    <property type="entry name" value="DUF6118"/>
</dbReference>
<reference evidence="2 3" key="1">
    <citation type="submission" date="2016-03" db="EMBL/GenBank/DDBJ databases">
        <title>Draft genome sequence of Acetobacter malorum CECT 7742, a strain isolated from strawberry vinegar.</title>
        <authorList>
            <person name="Sainz F."/>
            <person name="Mas A."/>
            <person name="Torija M.J."/>
        </authorList>
    </citation>
    <scope>NUCLEOTIDE SEQUENCE [LARGE SCALE GENOMIC DNA]</scope>
    <source>
        <strain evidence="2 3">CECT 7742</strain>
    </source>
</reference>
<evidence type="ECO:0000256" key="1">
    <source>
        <dbReference type="SAM" id="Phobius"/>
    </source>
</evidence>
<name>A0A177G892_9PROT</name>
<comment type="caution">
    <text evidence="2">The sequence shown here is derived from an EMBL/GenBank/DDBJ whole genome shotgun (WGS) entry which is preliminary data.</text>
</comment>
<dbReference type="PATRIC" id="fig|178901.16.peg.3462"/>